<evidence type="ECO:0000259" key="4">
    <source>
        <dbReference type="PROSITE" id="PS50987"/>
    </source>
</evidence>
<feature type="domain" description="HTH arsR-type" evidence="4">
    <location>
        <begin position="1"/>
        <end position="99"/>
    </location>
</feature>
<dbReference type="GO" id="GO:0003677">
    <property type="term" value="F:DNA binding"/>
    <property type="evidence" value="ECO:0007669"/>
    <property type="project" value="UniProtKB-KW"/>
</dbReference>
<organism evidence="5 6">
    <name type="scientific">Blastopirellula marina</name>
    <dbReference type="NCBI Taxonomy" id="124"/>
    <lineage>
        <taxon>Bacteria</taxon>
        <taxon>Pseudomonadati</taxon>
        <taxon>Planctomycetota</taxon>
        <taxon>Planctomycetia</taxon>
        <taxon>Pirellulales</taxon>
        <taxon>Pirellulaceae</taxon>
        <taxon>Blastopirellula</taxon>
    </lineage>
</organism>
<dbReference type="InterPro" id="IPR036390">
    <property type="entry name" value="WH_DNA-bd_sf"/>
</dbReference>
<dbReference type="PANTHER" id="PTHR33154:SF33">
    <property type="entry name" value="TRANSCRIPTIONAL REPRESSOR SDPR"/>
    <property type="match status" value="1"/>
</dbReference>
<evidence type="ECO:0000313" key="6">
    <source>
        <dbReference type="Proteomes" id="UP000238322"/>
    </source>
</evidence>
<comment type="caution">
    <text evidence="5">The sequence shown here is derived from an EMBL/GenBank/DDBJ whole genome shotgun (WGS) entry which is preliminary data.</text>
</comment>
<dbReference type="InterPro" id="IPR001845">
    <property type="entry name" value="HTH_ArsR_DNA-bd_dom"/>
</dbReference>
<dbReference type="Pfam" id="PF01022">
    <property type="entry name" value="HTH_5"/>
    <property type="match status" value="1"/>
</dbReference>
<keyword evidence="3" id="KW-0804">Transcription</keyword>
<evidence type="ECO:0000256" key="1">
    <source>
        <dbReference type="ARBA" id="ARBA00023015"/>
    </source>
</evidence>
<dbReference type="CDD" id="cd00090">
    <property type="entry name" value="HTH_ARSR"/>
    <property type="match status" value="1"/>
</dbReference>
<evidence type="ECO:0000256" key="2">
    <source>
        <dbReference type="ARBA" id="ARBA00023125"/>
    </source>
</evidence>
<dbReference type="AlphaFoldDB" id="A0A2S8FJR7"/>
<dbReference type="PRINTS" id="PR00778">
    <property type="entry name" value="HTHARSR"/>
</dbReference>
<protein>
    <submittedName>
        <fullName evidence="5">ArsR family transcriptional regulator</fullName>
    </submittedName>
</protein>
<dbReference type="Proteomes" id="UP000238322">
    <property type="component" value="Unassembled WGS sequence"/>
</dbReference>
<dbReference type="Gene3D" id="1.10.10.10">
    <property type="entry name" value="Winged helix-like DNA-binding domain superfamily/Winged helix DNA-binding domain"/>
    <property type="match status" value="1"/>
</dbReference>
<keyword evidence="2" id="KW-0238">DNA-binding</keyword>
<evidence type="ECO:0000313" key="5">
    <source>
        <dbReference type="EMBL" id="PQO32393.1"/>
    </source>
</evidence>
<dbReference type="PROSITE" id="PS50987">
    <property type="entry name" value="HTH_ARSR_2"/>
    <property type="match status" value="1"/>
</dbReference>
<accession>A0A2S8FJR7</accession>
<dbReference type="SUPFAM" id="SSF46785">
    <property type="entry name" value="Winged helix' DNA-binding domain"/>
    <property type="match status" value="1"/>
</dbReference>
<dbReference type="EMBL" id="PUHY01000012">
    <property type="protein sequence ID" value="PQO32393.1"/>
    <property type="molecule type" value="Genomic_DNA"/>
</dbReference>
<dbReference type="SMART" id="SM00418">
    <property type="entry name" value="HTH_ARSR"/>
    <property type="match status" value="1"/>
</dbReference>
<dbReference type="PANTHER" id="PTHR33154">
    <property type="entry name" value="TRANSCRIPTIONAL REGULATOR, ARSR FAMILY"/>
    <property type="match status" value="1"/>
</dbReference>
<keyword evidence="1" id="KW-0805">Transcription regulation</keyword>
<dbReference type="InterPro" id="IPR051081">
    <property type="entry name" value="HTH_MetalResp_TranReg"/>
</dbReference>
<evidence type="ECO:0000256" key="3">
    <source>
        <dbReference type="ARBA" id="ARBA00023163"/>
    </source>
</evidence>
<name>A0A2S8FJR7_9BACT</name>
<dbReference type="InterPro" id="IPR011991">
    <property type="entry name" value="ArsR-like_HTH"/>
</dbReference>
<dbReference type="NCBIfam" id="NF033788">
    <property type="entry name" value="HTH_metalloreg"/>
    <property type="match status" value="1"/>
</dbReference>
<proteinExistence type="predicted"/>
<gene>
    <name evidence="5" type="ORF">C5Y83_19410</name>
</gene>
<dbReference type="InterPro" id="IPR036388">
    <property type="entry name" value="WH-like_DNA-bd_sf"/>
</dbReference>
<sequence length="99" mass="11139">MNVEMEQLALVAQALSEPVRLRILALLPAEIKCEEMYNVSELAEELGISQPVVSRHLAMLKRSGLVTCERMCQSVYYAIDRQKAAQSVAEFARLLQTDE</sequence>
<reference evidence="5 6" key="1">
    <citation type="submission" date="2018-02" db="EMBL/GenBank/DDBJ databases">
        <title>Comparative genomes isolates from brazilian mangrove.</title>
        <authorList>
            <person name="Araujo J.E."/>
            <person name="Taketani R.G."/>
            <person name="Silva M.C.P."/>
            <person name="Loureco M.V."/>
            <person name="Andreote F.D."/>
        </authorList>
    </citation>
    <scope>NUCLEOTIDE SEQUENCE [LARGE SCALE GENOMIC DNA]</scope>
    <source>
        <strain evidence="5 6">Hex-1 MGV</strain>
    </source>
</reference>
<dbReference type="GO" id="GO:0003700">
    <property type="term" value="F:DNA-binding transcription factor activity"/>
    <property type="evidence" value="ECO:0007669"/>
    <property type="project" value="InterPro"/>
</dbReference>